<organism evidence="3 4">
    <name type="scientific">Deinococcus cavernae</name>
    <dbReference type="NCBI Taxonomy" id="2320857"/>
    <lineage>
        <taxon>Bacteria</taxon>
        <taxon>Thermotogati</taxon>
        <taxon>Deinococcota</taxon>
        <taxon>Deinococci</taxon>
        <taxon>Deinococcales</taxon>
        <taxon>Deinococcaceae</taxon>
        <taxon>Deinococcus</taxon>
    </lineage>
</organism>
<evidence type="ECO:0000313" key="3">
    <source>
        <dbReference type="EMBL" id="RJF68965.1"/>
    </source>
</evidence>
<dbReference type="Gene3D" id="2.30.110.10">
    <property type="entry name" value="Electron Transport, Fmn-binding Protein, Chain A"/>
    <property type="match status" value="1"/>
</dbReference>
<gene>
    <name evidence="3" type="ORF">D3875_21780</name>
</gene>
<dbReference type="PANTHER" id="PTHR30466:SF1">
    <property type="entry name" value="FMN REDUCTASE (NADH) RUTF"/>
    <property type="match status" value="1"/>
</dbReference>
<sequence>MGAKFPFFLCCRPWQRGVFMTDATPTLADNYKALARTWAATVTVITMLDENDDLDGFTATAFLTVSIDPPIILVSVQKSSLASDTLSRCKAFAVNLLAPDQAEIANTFARPQVQRKESWSSLSFNEGVAGAPLLQGTAGAFTATVRQVIEAGDHLLVLGDVKDIHVHESAETLMYHNRRYGKVAYHE</sequence>
<dbReference type="InterPro" id="IPR012349">
    <property type="entry name" value="Split_barrel_FMN-bd"/>
</dbReference>
<dbReference type="InterPro" id="IPR002563">
    <property type="entry name" value="Flavin_Rdtase-like_dom"/>
</dbReference>
<dbReference type="Pfam" id="PF01613">
    <property type="entry name" value="Flavin_Reduct"/>
    <property type="match status" value="1"/>
</dbReference>
<name>A0A418UZR4_9DEIO</name>
<dbReference type="SUPFAM" id="SSF50475">
    <property type="entry name" value="FMN-binding split barrel"/>
    <property type="match status" value="1"/>
</dbReference>
<evidence type="ECO:0000313" key="4">
    <source>
        <dbReference type="Proteomes" id="UP000286287"/>
    </source>
</evidence>
<evidence type="ECO:0000256" key="1">
    <source>
        <dbReference type="ARBA" id="ARBA00023002"/>
    </source>
</evidence>
<dbReference type="PANTHER" id="PTHR30466">
    <property type="entry name" value="FLAVIN REDUCTASE"/>
    <property type="match status" value="1"/>
</dbReference>
<keyword evidence="4" id="KW-1185">Reference proteome</keyword>
<evidence type="ECO:0000259" key="2">
    <source>
        <dbReference type="SMART" id="SM00903"/>
    </source>
</evidence>
<protein>
    <submittedName>
        <fullName evidence="3">Flavin reductase</fullName>
    </submittedName>
</protein>
<proteinExistence type="predicted"/>
<accession>A0A418UZR4</accession>
<keyword evidence="1" id="KW-0560">Oxidoreductase</keyword>
<dbReference type="InterPro" id="IPR050268">
    <property type="entry name" value="NADH-dep_flavin_reductase"/>
</dbReference>
<feature type="domain" description="Flavin reductase like" evidence="2">
    <location>
        <begin position="35"/>
        <end position="182"/>
    </location>
</feature>
<dbReference type="AlphaFoldDB" id="A0A418UZR4"/>
<dbReference type="GO" id="GO:0042602">
    <property type="term" value="F:riboflavin reductase (NADPH) activity"/>
    <property type="evidence" value="ECO:0007669"/>
    <property type="project" value="TreeGrafter"/>
</dbReference>
<dbReference type="EMBL" id="QYUJ01000030">
    <property type="protein sequence ID" value="RJF68965.1"/>
    <property type="molecule type" value="Genomic_DNA"/>
</dbReference>
<dbReference type="SMART" id="SM00903">
    <property type="entry name" value="Flavin_Reduct"/>
    <property type="match status" value="1"/>
</dbReference>
<reference evidence="3 4" key="1">
    <citation type="submission" date="2018-09" db="EMBL/GenBank/DDBJ databases">
        <authorList>
            <person name="Zhu H."/>
        </authorList>
    </citation>
    <scope>NUCLEOTIDE SEQUENCE [LARGE SCALE GENOMIC DNA]</scope>
    <source>
        <strain evidence="3 4">K2S05-167</strain>
    </source>
</reference>
<comment type="caution">
    <text evidence="3">The sequence shown here is derived from an EMBL/GenBank/DDBJ whole genome shotgun (WGS) entry which is preliminary data.</text>
</comment>
<dbReference type="GO" id="GO:0010181">
    <property type="term" value="F:FMN binding"/>
    <property type="evidence" value="ECO:0007669"/>
    <property type="project" value="InterPro"/>
</dbReference>
<dbReference type="Proteomes" id="UP000286287">
    <property type="component" value="Unassembled WGS sequence"/>
</dbReference>